<dbReference type="Proteomes" id="UP001305174">
    <property type="component" value="Segment"/>
</dbReference>
<name>A0AAX4G769_9CAUD</name>
<proteinExistence type="predicted"/>
<evidence type="ECO:0000313" key="1">
    <source>
        <dbReference type="EMBL" id="WOZ57525.1"/>
    </source>
</evidence>
<accession>A0AAX4G769</accession>
<organism evidence="1 2">
    <name type="scientific">Pseudomonas phage vB_PseuGesM_254</name>
    <dbReference type="NCBI Taxonomy" id="3092638"/>
    <lineage>
        <taxon>Viruses</taxon>
        <taxon>Duplodnaviria</taxon>
        <taxon>Heunggongvirae</taxon>
        <taxon>Uroviricota</taxon>
        <taxon>Caudoviricetes</taxon>
        <taxon>Vandenendeviridae</taxon>
        <taxon>Chemalvirus</taxon>
        <taxon>Chemalvirus PseuGes254</taxon>
    </lineage>
</organism>
<keyword evidence="2" id="KW-1185">Reference proteome</keyword>
<dbReference type="EMBL" id="OR575930">
    <property type="protein sequence ID" value="WOZ57525.1"/>
    <property type="molecule type" value="Genomic_DNA"/>
</dbReference>
<protein>
    <submittedName>
        <fullName evidence="1">Uncharacterized protein</fullName>
    </submittedName>
</protein>
<reference evidence="2" key="1">
    <citation type="submission" date="2024-05" db="EMBL/GenBank/DDBJ databases">
        <authorList>
            <person name="Tikunov A.Y."/>
            <person name="Morozova V.V."/>
            <person name="Kozlova Y.N."/>
            <person name="Tikunova N.V."/>
            <person name="Babkin I.V."/>
        </authorList>
    </citation>
    <scope>NUCLEOTIDE SEQUENCE [LARGE SCALE GENOMIC DNA]</scope>
</reference>
<evidence type="ECO:0000313" key="2">
    <source>
        <dbReference type="Proteomes" id="UP001305174"/>
    </source>
</evidence>
<sequence>MESWSVLNVKSGNQLMTSTKTKMVCMEGLRFVKNVQISLQEKTTTKGLLAKIGLNKSSLDI</sequence>